<keyword evidence="2 4" id="KW-0863">Zinc-finger</keyword>
<dbReference type="CDD" id="cd19769">
    <property type="entry name" value="Bbox2_TRIM16-like"/>
    <property type="match status" value="1"/>
</dbReference>
<sequence length="228" mass="25926">MEAQDPESLDQFCCSVCLEVLRNPVTLPCGHNYCTECIQEYWDQCGVHSCPQCRQCFPLRPALCKNTLLAEVLEKLQREKVSNSPSDSDAGPGDVVCDVCPRRKKKKAVASCFTCLVSYCEAHILPHRELEAFRAHKLEAPAGNLQERFCLEHKTEVQLYCRTDHTCVCLLCVAVKHRNHELVEPEMERAEKQKARRPEVQKCIIEHTTDNLLTIKSNTLPHLLTVLP</sequence>
<dbReference type="Gene3D" id="4.10.830.40">
    <property type="match status" value="1"/>
</dbReference>
<dbReference type="SUPFAM" id="SSF57850">
    <property type="entry name" value="RING/U-box"/>
    <property type="match status" value="1"/>
</dbReference>
<reference evidence="7" key="2">
    <citation type="submission" date="2025-08" db="UniProtKB">
        <authorList>
            <consortium name="Ensembl"/>
        </authorList>
    </citation>
    <scope>IDENTIFICATION</scope>
</reference>
<evidence type="ECO:0000259" key="6">
    <source>
        <dbReference type="PROSITE" id="PS50119"/>
    </source>
</evidence>
<protein>
    <submittedName>
        <fullName evidence="7">E3 ubiquitin-protein ligase TRIM47-like</fullName>
    </submittedName>
</protein>
<dbReference type="Pfam" id="PF15227">
    <property type="entry name" value="zf-C3HC4_4"/>
    <property type="match status" value="1"/>
</dbReference>
<dbReference type="SMART" id="SM00336">
    <property type="entry name" value="BBOX"/>
    <property type="match status" value="1"/>
</dbReference>
<feature type="domain" description="RING-type" evidence="5">
    <location>
        <begin position="14"/>
        <end position="54"/>
    </location>
</feature>
<dbReference type="Ensembl" id="ENSECRT00000026243.1">
    <property type="protein sequence ID" value="ENSECRP00000025701.1"/>
    <property type="gene ID" value="ENSECRG00000017346.1"/>
</dbReference>
<evidence type="ECO:0000313" key="8">
    <source>
        <dbReference type="Proteomes" id="UP000694620"/>
    </source>
</evidence>
<dbReference type="Gene3D" id="3.30.160.60">
    <property type="entry name" value="Classic Zinc Finger"/>
    <property type="match status" value="1"/>
</dbReference>
<proteinExistence type="predicted"/>
<dbReference type="InterPro" id="IPR051051">
    <property type="entry name" value="E3_ubiq-ligase_TRIM/RNF"/>
</dbReference>
<keyword evidence="1" id="KW-0479">Metal-binding</keyword>
<keyword evidence="3" id="KW-0862">Zinc</keyword>
<evidence type="ECO:0000256" key="3">
    <source>
        <dbReference type="ARBA" id="ARBA00022833"/>
    </source>
</evidence>
<dbReference type="Gene3D" id="3.30.40.10">
    <property type="entry name" value="Zinc/RING finger domain, C3HC4 (zinc finger)"/>
    <property type="match status" value="1"/>
</dbReference>
<dbReference type="InterPro" id="IPR000315">
    <property type="entry name" value="Znf_B-box"/>
</dbReference>
<dbReference type="InterPro" id="IPR017907">
    <property type="entry name" value="Znf_RING_CS"/>
</dbReference>
<dbReference type="GeneTree" id="ENSGT01150000286950"/>
<feature type="domain" description="B box-type" evidence="6">
    <location>
        <begin position="145"/>
        <end position="185"/>
    </location>
</feature>
<evidence type="ECO:0000256" key="4">
    <source>
        <dbReference type="PROSITE-ProRule" id="PRU00024"/>
    </source>
</evidence>
<dbReference type="Pfam" id="PF00643">
    <property type="entry name" value="zf-B_box"/>
    <property type="match status" value="1"/>
</dbReference>
<dbReference type="PROSITE" id="PS00518">
    <property type="entry name" value="ZF_RING_1"/>
    <property type="match status" value="1"/>
</dbReference>
<dbReference type="PROSITE" id="PS50089">
    <property type="entry name" value="ZF_RING_2"/>
    <property type="match status" value="1"/>
</dbReference>
<dbReference type="PANTHER" id="PTHR25465:SF14">
    <property type="entry name" value="E3 UBIQUITIN-PROTEIN LIGASE TRIM65"/>
    <property type="match status" value="1"/>
</dbReference>
<evidence type="ECO:0000259" key="5">
    <source>
        <dbReference type="PROSITE" id="PS50089"/>
    </source>
</evidence>
<dbReference type="InterPro" id="IPR013083">
    <property type="entry name" value="Znf_RING/FYVE/PHD"/>
</dbReference>
<reference evidence="7" key="3">
    <citation type="submission" date="2025-09" db="UniProtKB">
        <authorList>
            <consortium name="Ensembl"/>
        </authorList>
    </citation>
    <scope>IDENTIFICATION</scope>
</reference>
<evidence type="ECO:0000256" key="2">
    <source>
        <dbReference type="ARBA" id="ARBA00022771"/>
    </source>
</evidence>
<dbReference type="GO" id="GO:0008270">
    <property type="term" value="F:zinc ion binding"/>
    <property type="evidence" value="ECO:0007669"/>
    <property type="project" value="UniProtKB-KW"/>
</dbReference>
<dbReference type="PROSITE" id="PS50119">
    <property type="entry name" value="ZF_BBOX"/>
    <property type="match status" value="1"/>
</dbReference>
<reference evidence="7" key="1">
    <citation type="submission" date="2021-06" db="EMBL/GenBank/DDBJ databases">
        <authorList>
            <consortium name="Wellcome Sanger Institute Data Sharing"/>
        </authorList>
    </citation>
    <scope>NUCLEOTIDE SEQUENCE [LARGE SCALE GENOMIC DNA]</scope>
</reference>
<evidence type="ECO:0000313" key="7">
    <source>
        <dbReference type="Ensembl" id="ENSECRP00000025701.1"/>
    </source>
</evidence>
<keyword evidence="8" id="KW-1185">Reference proteome</keyword>
<name>A0A8C4T8F4_ERPCA</name>
<dbReference type="SUPFAM" id="SSF57845">
    <property type="entry name" value="B-box zinc-binding domain"/>
    <property type="match status" value="1"/>
</dbReference>
<evidence type="ECO:0000256" key="1">
    <source>
        <dbReference type="ARBA" id="ARBA00022723"/>
    </source>
</evidence>
<dbReference type="AlphaFoldDB" id="A0A8C4T8F4"/>
<accession>A0A8C4T8F4</accession>
<dbReference type="SMART" id="SM00184">
    <property type="entry name" value="RING"/>
    <property type="match status" value="1"/>
</dbReference>
<organism evidence="7 8">
    <name type="scientific">Erpetoichthys calabaricus</name>
    <name type="common">Rope fish</name>
    <name type="synonym">Calamoichthys calabaricus</name>
    <dbReference type="NCBI Taxonomy" id="27687"/>
    <lineage>
        <taxon>Eukaryota</taxon>
        <taxon>Metazoa</taxon>
        <taxon>Chordata</taxon>
        <taxon>Craniata</taxon>
        <taxon>Vertebrata</taxon>
        <taxon>Euteleostomi</taxon>
        <taxon>Actinopterygii</taxon>
        <taxon>Polypteriformes</taxon>
        <taxon>Polypteridae</taxon>
        <taxon>Erpetoichthys</taxon>
    </lineage>
</organism>
<dbReference type="Proteomes" id="UP000694620">
    <property type="component" value="Chromosome 12"/>
</dbReference>
<dbReference type="InterPro" id="IPR001841">
    <property type="entry name" value="Znf_RING"/>
</dbReference>
<dbReference type="PANTHER" id="PTHR25465">
    <property type="entry name" value="B-BOX DOMAIN CONTAINING"/>
    <property type="match status" value="1"/>
</dbReference>